<dbReference type="PANTHER" id="PTHR38731">
    <property type="entry name" value="LIPL45-RELATED LIPOPROTEIN-RELATED"/>
    <property type="match status" value="1"/>
</dbReference>
<reference evidence="4" key="1">
    <citation type="submission" date="2016-10" db="EMBL/GenBank/DDBJ databases">
        <authorList>
            <person name="Varghese N."/>
            <person name="Submissions S."/>
        </authorList>
    </citation>
    <scope>NUCLEOTIDE SEQUENCE [LARGE SCALE GENOMIC DNA]</scope>
    <source>
        <strain evidence="4">EPL6</strain>
    </source>
</reference>
<dbReference type="InterPro" id="IPR018392">
    <property type="entry name" value="LysM"/>
</dbReference>
<dbReference type="PROSITE" id="PS51782">
    <property type="entry name" value="LYSM"/>
    <property type="match status" value="1"/>
</dbReference>
<dbReference type="Pfam" id="PF04773">
    <property type="entry name" value="FecR"/>
    <property type="match status" value="1"/>
</dbReference>
<dbReference type="RefSeq" id="WP_245703883.1">
    <property type="nucleotide sequence ID" value="NZ_FNHP01000003.1"/>
</dbReference>
<accession>A0A1G9RGM3</accession>
<keyword evidence="1" id="KW-0732">Signal</keyword>
<dbReference type="STRING" id="1527607.SAMN05428957_103264"/>
<gene>
    <name evidence="3" type="ORF">SAMN05428957_103264</name>
</gene>
<dbReference type="InterPro" id="IPR013783">
    <property type="entry name" value="Ig-like_fold"/>
</dbReference>
<evidence type="ECO:0000256" key="1">
    <source>
        <dbReference type="SAM" id="SignalP"/>
    </source>
</evidence>
<protein>
    <submittedName>
        <fullName evidence="3">FecR family protein</fullName>
    </submittedName>
</protein>
<keyword evidence="4" id="KW-1185">Reference proteome</keyword>
<proteinExistence type="predicted"/>
<dbReference type="Proteomes" id="UP000198552">
    <property type="component" value="Unassembled WGS sequence"/>
</dbReference>
<dbReference type="InterPro" id="IPR016930">
    <property type="entry name" value="UCP029644"/>
</dbReference>
<sequence>MRAPALPGAACVLALCLAAAPSAQAQAHADLDLVHPVRSGDTLYGLARHYLGDARLWPQLQHANAVREPRHLQPATQLRIPMRLLPAGSAQVVFASGATRVAPGAVAQPLHAGQALAEGEAIRAAPDGFISVRLADGTLVRVQADSQLRIEQLRRTGRAGDAQSILQLQRGSVDSSVPPRPGSARRFEVRTPGASTAVRGTRFTVELDAQGRTLAAVTEGRLAVAPHSAGSAAVDTGQGLVVGDDGRPGQRQALLPAPGLQAVADTLEDADLLYLPLQSVGGATAYQVQLARDAQFTQVLRGGRFDSAELRLPAVADGSYYLQARAIDAHGLPGWPAQRSITVKAHPIAPLLQQPAAGASLERGAGALSCTPVAGVTRYRIQVAAAAGFAAPVLDTLQDGCALALAALPPGRYEWRAASVRQRPDGVPDQGPFSAPRAFAVAERPPPPEVVAEQSGDRLQLRWQGHAGQRFQLQLATSAGFEEGSVVLDEQLDAAAWAAPSSALAGAYHLRLRTLDPSGLRSGFSTPRLIILAAPVVSGDGLPVRSADGQPVARP</sequence>
<dbReference type="EMBL" id="FNHP01000003">
    <property type="protein sequence ID" value="SDM22386.1"/>
    <property type="molecule type" value="Genomic_DNA"/>
</dbReference>
<dbReference type="Pfam" id="PF01476">
    <property type="entry name" value="LysM"/>
    <property type="match status" value="1"/>
</dbReference>
<feature type="domain" description="LysM" evidence="2">
    <location>
        <begin position="33"/>
        <end position="80"/>
    </location>
</feature>
<dbReference type="InterPro" id="IPR036779">
    <property type="entry name" value="LysM_dom_sf"/>
</dbReference>
<dbReference type="InterPro" id="IPR006860">
    <property type="entry name" value="FecR"/>
</dbReference>
<dbReference type="AlphaFoldDB" id="A0A1G9RGM3"/>
<dbReference type="Gene3D" id="3.10.350.10">
    <property type="entry name" value="LysM domain"/>
    <property type="match status" value="1"/>
</dbReference>
<evidence type="ECO:0000313" key="3">
    <source>
        <dbReference type="EMBL" id="SDM22386.1"/>
    </source>
</evidence>
<evidence type="ECO:0000259" key="2">
    <source>
        <dbReference type="PROSITE" id="PS51782"/>
    </source>
</evidence>
<dbReference type="PANTHER" id="PTHR38731:SF3">
    <property type="entry name" value="BLL6125 PROTEIN"/>
    <property type="match status" value="1"/>
</dbReference>
<evidence type="ECO:0000313" key="4">
    <source>
        <dbReference type="Proteomes" id="UP000198552"/>
    </source>
</evidence>
<dbReference type="Gene3D" id="2.60.40.10">
    <property type="entry name" value="Immunoglobulins"/>
    <property type="match status" value="3"/>
</dbReference>
<organism evidence="3 4">
    <name type="scientific">Oryzisolibacter propanilivorax</name>
    <dbReference type="NCBI Taxonomy" id="1527607"/>
    <lineage>
        <taxon>Bacteria</taxon>
        <taxon>Pseudomonadati</taxon>
        <taxon>Pseudomonadota</taxon>
        <taxon>Betaproteobacteria</taxon>
        <taxon>Burkholderiales</taxon>
        <taxon>Comamonadaceae</taxon>
        <taxon>Oryzisolibacter</taxon>
    </lineage>
</organism>
<dbReference type="PIRSF" id="PIRSF029644">
    <property type="entry name" value="UCP029644"/>
    <property type="match status" value="1"/>
</dbReference>
<feature type="signal peptide" evidence="1">
    <location>
        <begin position="1"/>
        <end position="25"/>
    </location>
</feature>
<name>A0A1G9RGM3_9BURK</name>
<feature type="chain" id="PRO_5011718917" evidence="1">
    <location>
        <begin position="26"/>
        <end position="555"/>
    </location>
</feature>
<dbReference type="Gene3D" id="2.60.120.1440">
    <property type="match status" value="1"/>
</dbReference>
<dbReference type="CDD" id="cd00118">
    <property type="entry name" value="LysM"/>
    <property type="match status" value="1"/>
</dbReference>